<dbReference type="InterPro" id="IPR003557">
    <property type="entry name" value="Cyt_c_biogenesis_CcmC"/>
</dbReference>
<keyword evidence="4" id="KW-0201">Cytochrome c-type biogenesis</keyword>
<dbReference type="EMBL" id="KC353352">
    <property type="protein sequence ID" value="AGH24007.1"/>
    <property type="molecule type" value="Genomic_DNA"/>
</dbReference>
<dbReference type="PANTHER" id="PTHR30071:SF1">
    <property type="entry name" value="CYTOCHROME B_B6 PROTEIN-RELATED"/>
    <property type="match status" value="1"/>
</dbReference>
<evidence type="ECO:0000256" key="5">
    <source>
        <dbReference type="ARBA" id="ARBA00022989"/>
    </source>
</evidence>
<evidence type="ECO:0000256" key="2">
    <source>
        <dbReference type="ARBA" id="ARBA00005840"/>
    </source>
</evidence>
<dbReference type="InterPro" id="IPR002541">
    <property type="entry name" value="Cyt_c_assembly"/>
</dbReference>
<feature type="transmembrane region" description="Helical" evidence="7">
    <location>
        <begin position="62"/>
        <end position="81"/>
    </location>
</feature>
<dbReference type="PRINTS" id="PR01386">
    <property type="entry name" value="CCMCBIOGNSIS"/>
</dbReference>
<comment type="similarity">
    <text evidence="2">Belongs to the CcmC/CycZ/HelC family.</text>
</comment>
<dbReference type="AlphaFoldDB" id="M4Q9B2"/>
<feature type="transmembrane region" description="Helical" evidence="7">
    <location>
        <begin position="120"/>
        <end position="143"/>
    </location>
</feature>
<reference evidence="9" key="1">
    <citation type="journal article" date="2013" name="Genome Biol. Evol.">
        <title>Strikingly bacteria-like and gene-rich mitochondrial genomes throughout jakobid protists.</title>
        <authorList>
            <person name="Burger G."/>
            <person name="Gray M.W."/>
            <person name="Forget L."/>
            <person name="Lang B.F."/>
        </authorList>
    </citation>
    <scope>NUCLEOTIDE SEQUENCE</scope>
    <source>
        <strain evidence="9">ATCC PRA-185</strain>
    </source>
</reference>
<protein>
    <submittedName>
        <fullName evidence="9">ABC transporter subunit C</fullName>
    </submittedName>
</protein>
<comment type="subcellular location">
    <subcellularLocation>
        <location evidence="1">Membrane</location>
        <topology evidence="1">Multi-pass membrane protein</topology>
    </subcellularLocation>
</comment>
<dbReference type="GO" id="GO:0017004">
    <property type="term" value="P:cytochrome complex assembly"/>
    <property type="evidence" value="ECO:0007669"/>
    <property type="project" value="UniProtKB-KW"/>
</dbReference>
<keyword evidence="3 7" id="KW-0812">Transmembrane</keyword>
<dbReference type="NCBIfam" id="TIGR01191">
    <property type="entry name" value="ccmC"/>
    <property type="match status" value="1"/>
</dbReference>
<feature type="domain" description="Cytochrome c assembly protein" evidence="8">
    <location>
        <begin position="16"/>
        <end position="178"/>
    </location>
</feature>
<evidence type="ECO:0000256" key="6">
    <source>
        <dbReference type="ARBA" id="ARBA00023136"/>
    </source>
</evidence>
<evidence type="ECO:0000256" key="1">
    <source>
        <dbReference type="ARBA" id="ARBA00004141"/>
    </source>
</evidence>
<dbReference type="GO" id="GO:0015232">
    <property type="term" value="F:heme transmembrane transporter activity"/>
    <property type="evidence" value="ECO:0007669"/>
    <property type="project" value="InterPro"/>
</dbReference>
<dbReference type="GeneID" id="15332864"/>
<evidence type="ECO:0000256" key="3">
    <source>
        <dbReference type="ARBA" id="ARBA00022692"/>
    </source>
</evidence>
<accession>M4Q9B2</accession>
<evidence type="ECO:0000259" key="8">
    <source>
        <dbReference type="Pfam" id="PF01578"/>
    </source>
</evidence>
<gene>
    <name evidence="9" type="primary">ccmC</name>
</gene>
<feature type="transmembrane region" description="Helical" evidence="7">
    <location>
        <begin position="194"/>
        <end position="217"/>
    </location>
</feature>
<feature type="transmembrane region" description="Helical" evidence="7">
    <location>
        <begin position="93"/>
        <end position="114"/>
    </location>
</feature>
<organism evidence="9">
    <name type="scientific">Andalucia godoyi</name>
    <name type="common">Flagellate</name>
    <dbReference type="NCBI Taxonomy" id="505711"/>
    <lineage>
        <taxon>Eukaryota</taxon>
        <taxon>Discoba</taxon>
        <taxon>Jakobida</taxon>
        <taxon>Andalucina</taxon>
        <taxon>Andaluciidae</taxon>
        <taxon>Andalucia</taxon>
    </lineage>
</organism>
<dbReference type="RefSeq" id="YP_007890513.1">
    <property type="nucleotide sequence ID" value="NC_021124.1"/>
</dbReference>
<evidence type="ECO:0000313" key="9">
    <source>
        <dbReference type="EMBL" id="AGH24007.1"/>
    </source>
</evidence>
<keyword evidence="6 7" id="KW-0472">Membrane</keyword>
<evidence type="ECO:0000256" key="4">
    <source>
        <dbReference type="ARBA" id="ARBA00022748"/>
    </source>
</evidence>
<dbReference type="Pfam" id="PF01578">
    <property type="entry name" value="Cytochrom_C_asm"/>
    <property type="match status" value="1"/>
</dbReference>
<dbReference type="GO" id="GO:0020037">
    <property type="term" value="F:heme binding"/>
    <property type="evidence" value="ECO:0007669"/>
    <property type="project" value="InterPro"/>
</dbReference>
<geneLocation type="mitochondrion" evidence="9"/>
<dbReference type="InterPro" id="IPR045062">
    <property type="entry name" value="Cyt_c_biogenesis_CcsA/CcmC"/>
</dbReference>
<feature type="transmembrane region" description="Helical" evidence="7">
    <location>
        <begin position="21"/>
        <end position="42"/>
    </location>
</feature>
<sequence length="233" mass="27328">MSYWFYTKPSYFLRSTQWIHSLFLFLGILFLTIGLFLGLFSMNSDAQQGENARILYLHVPSAWMSLFLYSFMALLSLLYLIWYHPMAFLMAKLTAWIGTLFTFLTLVTGSLWGFPVWGTFWVWDARLTSVFVLFLFYLGYLVLVSSLPNPKIPSILAIVGFLNIPIIKFSVEWWNTLHQTSSVSAMQSSIHFSMLFPLLFVFFGFLCFAMYVYFLLLRREILIKKLRLPEIRD</sequence>
<feature type="transmembrane region" description="Helical" evidence="7">
    <location>
        <begin position="155"/>
        <end position="174"/>
    </location>
</feature>
<dbReference type="GO" id="GO:0005886">
    <property type="term" value="C:plasma membrane"/>
    <property type="evidence" value="ECO:0007669"/>
    <property type="project" value="TreeGrafter"/>
</dbReference>
<keyword evidence="5 7" id="KW-1133">Transmembrane helix</keyword>
<name>M4Q9B2_ANDGO</name>
<evidence type="ECO:0000256" key="7">
    <source>
        <dbReference type="SAM" id="Phobius"/>
    </source>
</evidence>
<keyword evidence="9" id="KW-0496">Mitochondrion</keyword>
<proteinExistence type="inferred from homology"/>
<dbReference type="PANTHER" id="PTHR30071">
    <property type="entry name" value="HEME EXPORTER PROTEIN C"/>
    <property type="match status" value="1"/>
</dbReference>